<dbReference type="InterPro" id="IPR012062">
    <property type="entry name" value="GatZ/KbaZ-like"/>
</dbReference>
<comment type="subunit">
    <text evidence="4">Forms a complex with GatY.</text>
</comment>
<dbReference type="RefSeq" id="WP_094121365.1">
    <property type="nucleotide sequence ID" value="NZ_MLFN01000044.1"/>
</dbReference>
<dbReference type="PANTHER" id="PTHR32502:SF12">
    <property type="entry name" value="D-TAGATOSE-1,6-BISPHOSPHATE ALDOLASE SUBUNIT GATZ"/>
    <property type="match status" value="1"/>
</dbReference>
<dbReference type="InterPro" id="IPR050303">
    <property type="entry name" value="GatZ_KbaZ_carbometab"/>
</dbReference>
<dbReference type="GO" id="GO:0009401">
    <property type="term" value="P:phosphoenolpyruvate-dependent sugar phosphotransferase system"/>
    <property type="evidence" value="ECO:0007669"/>
    <property type="project" value="TreeGrafter"/>
</dbReference>
<comment type="pathway">
    <text evidence="1">Carbohydrate metabolism; D-tagatose 6-phosphate degradation; D-glyceraldehyde 3-phosphate and glycerone phosphate from D-tagatose 6-phosphate: step 2/2.</text>
</comment>
<dbReference type="NCBIfam" id="TIGR02810">
    <property type="entry name" value="agaZ_gatZ"/>
    <property type="match status" value="1"/>
</dbReference>
<name>A0A1X1BTT6_9GAMM</name>
<dbReference type="EMBL" id="MLFN01000044">
    <property type="protein sequence ID" value="ORM51761.1"/>
    <property type="molecule type" value="Genomic_DNA"/>
</dbReference>
<evidence type="ECO:0000256" key="1">
    <source>
        <dbReference type="ARBA" id="ARBA00005191"/>
    </source>
</evidence>
<dbReference type="GO" id="GO:2001059">
    <property type="term" value="P:D-tagatose 6-phosphate catabolic process"/>
    <property type="evidence" value="ECO:0007669"/>
    <property type="project" value="UniProtKB-UniPathway"/>
</dbReference>
<dbReference type="Pfam" id="PF08013">
    <property type="entry name" value="GatZ_KbaZ-like"/>
    <property type="match status" value="1"/>
</dbReference>
<dbReference type="InterPro" id="IPR013785">
    <property type="entry name" value="Aldolase_TIM"/>
</dbReference>
<gene>
    <name evidence="6" type="ORF">HA41_14175</name>
</gene>
<organism evidence="6 7">
    <name type="scientific">Pantoea conspicua</name>
    <dbReference type="NCBI Taxonomy" id="472705"/>
    <lineage>
        <taxon>Bacteria</taxon>
        <taxon>Pseudomonadati</taxon>
        <taxon>Pseudomonadota</taxon>
        <taxon>Gammaproteobacteria</taxon>
        <taxon>Enterobacterales</taxon>
        <taxon>Erwiniaceae</taxon>
        <taxon>Pantoea</taxon>
    </lineage>
</organism>
<dbReference type="PIRSF" id="PIRSF009264">
    <property type="entry name" value="TagBP_ald_AgaZ"/>
    <property type="match status" value="1"/>
</dbReference>
<keyword evidence="7" id="KW-1185">Reference proteome</keyword>
<sequence>MKNIIQQHKAGTDCGICSVCSAHPLVIEAALRLDLHTHRQVLIEATSNQVNQYGGYTGMKPEGFRDYVLDIAHRVGFPAERLILGGDHLGPNCWQGEPAEQALEKSRVLIADYVRAGFSKIHLDASMSCADDPVPLPPEVVAQRAADLCRVAEETATTEQKAALTYIIGTEVPVPGGEAHAINDVHVTRPGDAAHTLEIHYKAFRAAGLEDAIGRIIGLVVQPGVEFDHRSVIHYAPAEARELSQFIESTPVVYEAHSTDYQTRTAYRALVKDHFAILKVGPALTFALREAIFALAEIEKTLIAPEKQSQILAVIEQVMLNEPGYWKKYYRPAFSDSLVDIHYSLSDRIRYYWPNERISSAFDALIANLDGVELPLGLLSQYLPKQFDRVLNGSLPADPQSLIIDKIQDVLRDYAFGCEPEVNPQKEVIHA</sequence>
<dbReference type="Gene3D" id="3.20.20.70">
    <property type="entry name" value="Aldolase class I"/>
    <property type="match status" value="1"/>
</dbReference>
<evidence type="ECO:0000256" key="3">
    <source>
        <dbReference type="ARBA" id="ARBA00061222"/>
    </source>
</evidence>
<proteinExistence type="inferred from homology"/>
<comment type="function">
    <text evidence="2">Component of the tagatose-1,6-bisphosphate aldolase GatYZ that is required for full activity and stability of the Y subunit. Could have a chaperone-like function for the proper and stable folding of GatY. When expressed alone, GatZ does not show any aldolase activity. Is involved in the catabolism of galactitol.</text>
</comment>
<dbReference type="GO" id="GO:0005975">
    <property type="term" value="P:carbohydrate metabolic process"/>
    <property type="evidence" value="ECO:0007669"/>
    <property type="project" value="InterPro"/>
</dbReference>
<dbReference type="Gene3D" id="1.10.400.20">
    <property type="entry name" value="putative tagatose 6-phosphate kinase domain like"/>
    <property type="match status" value="1"/>
</dbReference>
<dbReference type="PANTHER" id="PTHR32502">
    <property type="entry name" value="N-ACETYLGALACTOSAMINE PERMEASE II COMPONENT-RELATED"/>
    <property type="match status" value="1"/>
</dbReference>
<reference evidence="6 7" key="1">
    <citation type="journal article" date="2017" name="Antonie Van Leeuwenhoek">
        <title>Phylogenomic resolution of the bacterial genus Pantoea and its relationship with Erwinia and Tatumella.</title>
        <authorList>
            <person name="Palmer M."/>
            <person name="Steenkamp E.T."/>
            <person name="Coetzee M.P."/>
            <person name="Chan W.Y."/>
            <person name="van Zyl E."/>
            <person name="De Maayer P."/>
            <person name="Coutinho T.A."/>
            <person name="Blom J."/>
            <person name="Smits T.H."/>
            <person name="Duffy B."/>
            <person name="Venter S.N."/>
        </authorList>
    </citation>
    <scope>NUCLEOTIDE SEQUENCE [LARGE SCALE GENOMIC DNA]</scope>
    <source>
        <strain evidence="6 7">LMG 24534</strain>
    </source>
</reference>
<dbReference type="AlphaFoldDB" id="A0A1X1BTT6"/>
<dbReference type="NCBIfam" id="NF011626">
    <property type="entry name" value="PRK15052.1"/>
    <property type="match status" value="1"/>
</dbReference>
<evidence type="ECO:0000313" key="7">
    <source>
        <dbReference type="Proteomes" id="UP000193933"/>
    </source>
</evidence>
<dbReference type="Proteomes" id="UP000193933">
    <property type="component" value="Unassembled WGS sequence"/>
</dbReference>
<accession>A0A1X1BTT6</accession>
<evidence type="ECO:0000313" key="6">
    <source>
        <dbReference type="EMBL" id="ORM51761.1"/>
    </source>
</evidence>
<dbReference type="UniPathway" id="UPA00704">
    <property type="reaction ID" value="UER00716"/>
</dbReference>
<protein>
    <recommendedName>
        <fullName evidence="5">D-tagatose-1,6-bisphosphate aldolase subunit GatZ</fullName>
    </recommendedName>
</protein>
<dbReference type="OrthoDB" id="1672942at2"/>
<comment type="similarity">
    <text evidence="3">Belongs to the GatZ/KbaZ family. GatZ subfamily.</text>
</comment>
<evidence type="ECO:0000256" key="4">
    <source>
        <dbReference type="ARBA" id="ARBA00063661"/>
    </source>
</evidence>
<comment type="caution">
    <text evidence="6">The sequence shown here is derived from an EMBL/GenBank/DDBJ whole genome shotgun (WGS) entry which is preliminary data.</text>
</comment>
<dbReference type="GO" id="GO:0005886">
    <property type="term" value="C:plasma membrane"/>
    <property type="evidence" value="ECO:0007669"/>
    <property type="project" value="TreeGrafter"/>
</dbReference>
<evidence type="ECO:0000256" key="2">
    <source>
        <dbReference type="ARBA" id="ARBA00056284"/>
    </source>
</evidence>
<dbReference type="FunFam" id="3.20.20.70:FF:000141">
    <property type="entry name" value="D-tagatose-1,6-bisphosphate aldolase subunit GatZ"/>
    <property type="match status" value="1"/>
</dbReference>
<dbReference type="SUPFAM" id="SSF51569">
    <property type="entry name" value="Aldolase"/>
    <property type="match status" value="1"/>
</dbReference>
<evidence type="ECO:0000256" key="5">
    <source>
        <dbReference type="ARBA" id="ARBA00067234"/>
    </source>
</evidence>